<name>A0A1P8VTT7_KLEPN</name>
<accession>A0A1P8VTT7</accession>
<protein>
    <submittedName>
        <fullName evidence="2">Uncharacterized protein</fullName>
    </submittedName>
</protein>
<evidence type="ECO:0000256" key="1">
    <source>
        <dbReference type="SAM" id="MobiDB-lite"/>
    </source>
</evidence>
<evidence type="ECO:0000313" key="2">
    <source>
        <dbReference type="EMBL" id="APZ80017.1"/>
    </source>
</evidence>
<organism evidence="2">
    <name type="scientific">Klebsiella pneumoniae</name>
    <dbReference type="NCBI Taxonomy" id="573"/>
    <lineage>
        <taxon>Bacteria</taxon>
        <taxon>Pseudomonadati</taxon>
        <taxon>Pseudomonadota</taxon>
        <taxon>Gammaproteobacteria</taxon>
        <taxon>Enterobacterales</taxon>
        <taxon>Enterobacteriaceae</taxon>
        <taxon>Klebsiella/Raoultella group</taxon>
        <taxon>Klebsiella</taxon>
        <taxon>Klebsiella pneumoniae complex</taxon>
    </lineage>
</organism>
<reference evidence="2" key="1">
    <citation type="submission" date="2016-09" db="EMBL/GenBank/DDBJ databases">
        <title>Coexistence of blaOXA-48 and truncated-blaNDM-1 on different plasmids in a Klebsiella pneumonia isolate in China.</title>
        <authorList>
            <person name="Xie L."/>
            <person name="Sun J."/>
        </authorList>
    </citation>
    <scope>NUCLEOTIDE SEQUENCE</scope>
    <source>
        <strain evidence="2">RJ119</strain>
        <plasmid evidence="2">pRJ119-NDM1</plasmid>
    </source>
</reference>
<keyword evidence="2" id="KW-0614">Plasmid</keyword>
<feature type="region of interest" description="Disordered" evidence="1">
    <location>
        <begin position="1"/>
        <end position="20"/>
    </location>
</feature>
<dbReference type="AlphaFoldDB" id="A0A1P8VTT7"/>
<proteinExistence type="predicted"/>
<dbReference type="EMBL" id="KX636095">
    <property type="protein sequence ID" value="APZ80017.1"/>
    <property type="molecule type" value="Genomic_DNA"/>
</dbReference>
<feature type="compositionally biased region" description="Basic and acidic residues" evidence="1">
    <location>
        <begin position="1"/>
        <end position="19"/>
    </location>
</feature>
<sequence length="40" mass="4374">MPLIASHDKGSPTPDRAETTDDQLINVITVRKQIPCAVIE</sequence>
<geneLocation type="plasmid" evidence="2">
    <name>pRJ119-NDM1</name>
</geneLocation>